<keyword evidence="3" id="KW-1185">Reference proteome</keyword>
<accession>A0A2I0KJB1</accession>
<protein>
    <submittedName>
        <fullName evidence="2">Uncharacterized protein</fullName>
    </submittedName>
</protein>
<dbReference type="Proteomes" id="UP000233551">
    <property type="component" value="Unassembled WGS sequence"/>
</dbReference>
<dbReference type="EMBL" id="PGOL01000563">
    <property type="protein sequence ID" value="PKI68283.1"/>
    <property type="molecule type" value="Genomic_DNA"/>
</dbReference>
<evidence type="ECO:0000256" key="1">
    <source>
        <dbReference type="SAM" id="MobiDB-lite"/>
    </source>
</evidence>
<evidence type="ECO:0000313" key="2">
    <source>
        <dbReference type="EMBL" id="PKI68283.1"/>
    </source>
</evidence>
<dbReference type="AlphaFoldDB" id="A0A2I0KJB1"/>
<organism evidence="2 3">
    <name type="scientific">Punica granatum</name>
    <name type="common">Pomegranate</name>
    <dbReference type="NCBI Taxonomy" id="22663"/>
    <lineage>
        <taxon>Eukaryota</taxon>
        <taxon>Viridiplantae</taxon>
        <taxon>Streptophyta</taxon>
        <taxon>Embryophyta</taxon>
        <taxon>Tracheophyta</taxon>
        <taxon>Spermatophyta</taxon>
        <taxon>Magnoliopsida</taxon>
        <taxon>eudicotyledons</taxon>
        <taxon>Gunneridae</taxon>
        <taxon>Pentapetalae</taxon>
        <taxon>rosids</taxon>
        <taxon>malvids</taxon>
        <taxon>Myrtales</taxon>
        <taxon>Lythraceae</taxon>
        <taxon>Punica</taxon>
    </lineage>
</organism>
<sequence>MATTPTVGVVNDLPDRQQPQLRGRKAASEKEGRWPAVGASTPAPDPPIGVVGDLCCGEPHGTIMYR</sequence>
<gene>
    <name evidence="2" type="ORF">CRG98_011313</name>
</gene>
<name>A0A2I0KJB1_PUNGR</name>
<evidence type="ECO:0000313" key="3">
    <source>
        <dbReference type="Proteomes" id="UP000233551"/>
    </source>
</evidence>
<reference evidence="2 3" key="1">
    <citation type="submission" date="2017-11" db="EMBL/GenBank/DDBJ databases">
        <title>De-novo sequencing of pomegranate (Punica granatum L.) genome.</title>
        <authorList>
            <person name="Akparov Z."/>
            <person name="Amiraslanov A."/>
            <person name="Hajiyeva S."/>
            <person name="Abbasov M."/>
            <person name="Kaur K."/>
            <person name="Hamwieh A."/>
            <person name="Solovyev V."/>
            <person name="Salamov A."/>
            <person name="Braich B."/>
            <person name="Kosarev P."/>
            <person name="Mahmoud A."/>
            <person name="Hajiyev E."/>
            <person name="Babayeva S."/>
            <person name="Izzatullayeva V."/>
            <person name="Mammadov A."/>
            <person name="Mammadov A."/>
            <person name="Sharifova S."/>
            <person name="Ojaghi J."/>
            <person name="Eynullazada K."/>
            <person name="Bayramov B."/>
            <person name="Abdulazimova A."/>
            <person name="Shahmuradov I."/>
        </authorList>
    </citation>
    <scope>NUCLEOTIDE SEQUENCE [LARGE SCALE GENOMIC DNA]</scope>
    <source>
        <strain evidence="3">cv. AG2017</strain>
        <tissue evidence="2">Leaf</tissue>
    </source>
</reference>
<comment type="caution">
    <text evidence="2">The sequence shown here is derived from an EMBL/GenBank/DDBJ whole genome shotgun (WGS) entry which is preliminary data.</text>
</comment>
<feature type="region of interest" description="Disordered" evidence="1">
    <location>
        <begin position="1"/>
        <end position="51"/>
    </location>
</feature>
<proteinExistence type="predicted"/>